<proteinExistence type="inferred from homology"/>
<reference evidence="6" key="1">
    <citation type="journal article" date="2019" name="Int. J. Syst. Evol. Microbiol.">
        <title>The Global Catalogue of Microorganisms (GCM) 10K type strain sequencing project: providing services to taxonomists for standard genome sequencing and annotation.</title>
        <authorList>
            <consortium name="The Broad Institute Genomics Platform"/>
            <consortium name="The Broad Institute Genome Sequencing Center for Infectious Disease"/>
            <person name="Wu L."/>
            <person name="Ma J."/>
        </authorList>
    </citation>
    <scope>NUCLEOTIDE SEQUENCE [LARGE SCALE GENOMIC DNA]</scope>
    <source>
        <strain evidence="6">CCM 8979</strain>
    </source>
</reference>
<evidence type="ECO:0000259" key="4">
    <source>
        <dbReference type="Pfam" id="PF01420"/>
    </source>
</evidence>
<keyword evidence="5" id="KW-0540">Nuclease</keyword>
<protein>
    <submittedName>
        <fullName evidence="5">Restriction endonuclease subunit S</fullName>
        <ecNumber evidence="5">3.1.21.-</ecNumber>
    </submittedName>
</protein>
<dbReference type="PANTHER" id="PTHR30408">
    <property type="entry name" value="TYPE-1 RESTRICTION ENZYME ECOKI SPECIFICITY PROTEIN"/>
    <property type="match status" value="1"/>
</dbReference>
<organism evidence="5 6">
    <name type="scientific">Levilactobacillus lanxiensis</name>
    <dbReference type="NCBI Taxonomy" id="2799568"/>
    <lineage>
        <taxon>Bacteria</taxon>
        <taxon>Bacillati</taxon>
        <taxon>Bacillota</taxon>
        <taxon>Bacilli</taxon>
        <taxon>Lactobacillales</taxon>
        <taxon>Lactobacillaceae</taxon>
        <taxon>Levilactobacillus</taxon>
    </lineage>
</organism>
<evidence type="ECO:0000256" key="2">
    <source>
        <dbReference type="ARBA" id="ARBA00022747"/>
    </source>
</evidence>
<dbReference type="Pfam" id="PF01420">
    <property type="entry name" value="Methylase_S"/>
    <property type="match status" value="1"/>
</dbReference>
<dbReference type="Proteomes" id="UP001597189">
    <property type="component" value="Unassembled WGS sequence"/>
</dbReference>
<keyword evidence="6" id="KW-1185">Reference proteome</keyword>
<dbReference type="InterPro" id="IPR044946">
    <property type="entry name" value="Restrct_endonuc_typeI_TRD_sf"/>
</dbReference>
<dbReference type="SUPFAM" id="SSF116734">
    <property type="entry name" value="DNA methylase specificity domain"/>
    <property type="match status" value="1"/>
</dbReference>
<comment type="caution">
    <text evidence="5">The sequence shown here is derived from an EMBL/GenBank/DDBJ whole genome shotgun (WGS) entry which is preliminary data.</text>
</comment>
<dbReference type="RefSeq" id="WP_268890139.1">
    <property type="nucleotide sequence ID" value="NZ_BOLN01000005.1"/>
</dbReference>
<dbReference type="PANTHER" id="PTHR30408:SF12">
    <property type="entry name" value="TYPE I RESTRICTION ENZYME MJAVIII SPECIFICITY SUBUNIT"/>
    <property type="match status" value="1"/>
</dbReference>
<keyword evidence="5" id="KW-0378">Hydrolase</keyword>
<evidence type="ECO:0000256" key="1">
    <source>
        <dbReference type="ARBA" id="ARBA00010923"/>
    </source>
</evidence>
<dbReference type="InterPro" id="IPR000055">
    <property type="entry name" value="Restrct_endonuc_typeI_TRD"/>
</dbReference>
<accession>A0ABW4D4G3</accession>
<evidence type="ECO:0000313" key="6">
    <source>
        <dbReference type="Proteomes" id="UP001597189"/>
    </source>
</evidence>
<evidence type="ECO:0000313" key="5">
    <source>
        <dbReference type="EMBL" id="MFD1455491.1"/>
    </source>
</evidence>
<keyword evidence="5" id="KW-0255">Endonuclease</keyword>
<dbReference type="EC" id="3.1.21.-" evidence="5"/>
<feature type="domain" description="Type I restriction modification DNA specificity" evidence="4">
    <location>
        <begin position="6"/>
        <end position="168"/>
    </location>
</feature>
<gene>
    <name evidence="5" type="ORF">ACFQ44_07295</name>
</gene>
<dbReference type="GO" id="GO:0004519">
    <property type="term" value="F:endonuclease activity"/>
    <property type="evidence" value="ECO:0007669"/>
    <property type="project" value="UniProtKB-KW"/>
</dbReference>
<evidence type="ECO:0000256" key="3">
    <source>
        <dbReference type="ARBA" id="ARBA00023125"/>
    </source>
</evidence>
<name>A0ABW4D4G3_9LACO</name>
<keyword evidence="2" id="KW-0680">Restriction system</keyword>
<keyword evidence="3" id="KW-0238">DNA-binding</keyword>
<comment type="similarity">
    <text evidence="1">Belongs to the type-I restriction system S methylase family.</text>
</comment>
<dbReference type="GO" id="GO:0016787">
    <property type="term" value="F:hydrolase activity"/>
    <property type="evidence" value="ECO:0007669"/>
    <property type="project" value="UniProtKB-KW"/>
</dbReference>
<dbReference type="EMBL" id="JBHTOD010000005">
    <property type="protein sequence ID" value="MFD1455491.1"/>
    <property type="molecule type" value="Genomic_DNA"/>
</dbReference>
<dbReference type="Gene3D" id="3.90.220.20">
    <property type="entry name" value="DNA methylase specificity domains"/>
    <property type="match status" value="1"/>
</dbReference>
<sequence length="189" mass="21846">MTGFAWEQRKLGEVSRIFDGTHQTPNYQPSGVPFLSVENIKTLDTNKFISKKDFADNFKVFPQKGDILMTRIGDVGTPQVVNREGNIAYYVSLALIKPQVDSFFLKYEIESSEFQKELWKRTLHVAFPKKINKIDIGKITVSFPKRDEQIKVGHILMFLEALIVANERQGKIALIFSMRFFKLYLTDYV</sequence>
<dbReference type="InterPro" id="IPR052021">
    <property type="entry name" value="Type-I_RS_S_subunit"/>
</dbReference>